<proteinExistence type="predicted"/>
<feature type="region of interest" description="Disordered" evidence="1">
    <location>
        <begin position="30"/>
        <end position="99"/>
    </location>
</feature>
<evidence type="ECO:0000313" key="2">
    <source>
        <dbReference type="EMBL" id="MBM7631128.1"/>
    </source>
</evidence>
<sequence>MNHTISVEIKASPELLAVLQGLAVTFGQADNSVQQEQPSLDHKASNVSQDTPVQPPTVPTQPPQEPVQQSLVQPPTQAPMNQAPTEPHTVPTTAPSYSFDDLGIAGRTLAEQGHGDQVRNAIQSLGFASLVEVPQEQYNALAQKFRELGAKI</sequence>
<evidence type="ECO:0000313" key="3">
    <source>
        <dbReference type="Proteomes" id="UP000741863"/>
    </source>
</evidence>
<organism evidence="2 3">
    <name type="scientific">Geomicrobium sediminis</name>
    <dbReference type="NCBI Taxonomy" id="1347788"/>
    <lineage>
        <taxon>Bacteria</taxon>
        <taxon>Bacillati</taxon>
        <taxon>Bacillota</taxon>
        <taxon>Bacilli</taxon>
        <taxon>Bacillales</taxon>
        <taxon>Geomicrobium</taxon>
    </lineage>
</organism>
<keyword evidence="3" id="KW-1185">Reference proteome</keyword>
<dbReference type="RefSeq" id="WP_204695318.1">
    <property type="nucleotide sequence ID" value="NZ_JAFBEC010000001.1"/>
</dbReference>
<comment type="caution">
    <text evidence="2">The sequence shown here is derived from an EMBL/GenBank/DDBJ whole genome shotgun (WGS) entry which is preliminary data.</text>
</comment>
<feature type="compositionally biased region" description="Polar residues" evidence="1">
    <location>
        <begin position="70"/>
        <end position="96"/>
    </location>
</feature>
<reference evidence="2 3" key="1">
    <citation type="submission" date="2021-01" db="EMBL/GenBank/DDBJ databases">
        <title>Genomic Encyclopedia of Type Strains, Phase IV (KMG-IV): sequencing the most valuable type-strain genomes for metagenomic binning, comparative biology and taxonomic classification.</title>
        <authorList>
            <person name="Goeker M."/>
        </authorList>
    </citation>
    <scope>NUCLEOTIDE SEQUENCE [LARGE SCALE GENOMIC DNA]</scope>
    <source>
        <strain evidence="2 3">DSM 25540</strain>
    </source>
</reference>
<dbReference type="EMBL" id="JAFBEC010000001">
    <property type="protein sequence ID" value="MBM7631128.1"/>
    <property type="molecule type" value="Genomic_DNA"/>
</dbReference>
<protein>
    <submittedName>
        <fullName evidence="2">Uncharacterized protein</fullName>
    </submittedName>
</protein>
<name>A0ABS2P6V3_9BACL</name>
<feature type="compositionally biased region" description="Pro residues" evidence="1">
    <location>
        <begin position="53"/>
        <end position="65"/>
    </location>
</feature>
<dbReference type="Proteomes" id="UP000741863">
    <property type="component" value="Unassembled WGS sequence"/>
</dbReference>
<evidence type="ECO:0000256" key="1">
    <source>
        <dbReference type="SAM" id="MobiDB-lite"/>
    </source>
</evidence>
<gene>
    <name evidence="2" type="ORF">JOD17_000219</name>
</gene>
<accession>A0ABS2P6V3</accession>